<gene>
    <name evidence="1" type="ORF">MOMA_03725</name>
</gene>
<evidence type="ECO:0000313" key="2">
    <source>
        <dbReference type="Proteomes" id="UP000023795"/>
    </source>
</evidence>
<sequence length="62" mass="6949">MQVHNDWRQLKLSLNNQGCDTLFTLTTKQSRDFYDALSGHFDSIANPAIAMLITITPTPPLS</sequence>
<dbReference type="Proteomes" id="UP000023795">
    <property type="component" value="Unassembled WGS sequence"/>
</dbReference>
<proteinExistence type="predicted"/>
<name>L2F9N3_9GAMM</name>
<accession>L2F9N3</accession>
<dbReference type="PATRIC" id="fig|1230338.3.peg.807"/>
<keyword evidence="2" id="KW-1185">Reference proteome</keyword>
<dbReference type="RefSeq" id="WP_009767300.1">
    <property type="nucleotide sequence ID" value="NZ_ANIN01000001.1"/>
</dbReference>
<dbReference type="EMBL" id="ANIN01000001">
    <property type="protein sequence ID" value="ELA09481.1"/>
    <property type="molecule type" value="Genomic_DNA"/>
</dbReference>
<reference evidence="1 2" key="1">
    <citation type="journal article" date="2013" name="Genome Announc.">
        <title>Genome Sequence of Moraxella macacae 0408225, a Novel Bacterial Species Isolated from a Cynomolgus Macaque with Epistaxis.</title>
        <authorList>
            <person name="Ladner J.T."/>
            <person name="Whitehouse C.A."/>
            <person name="Koroleva G.I."/>
            <person name="Palacios G.F."/>
        </authorList>
    </citation>
    <scope>NUCLEOTIDE SEQUENCE [LARGE SCALE GENOMIC DNA]</scope>
    <source>
        <strain evidence="1 2">0408225</strain>
    </source>
</reference>
<protein>
    <submittedName>
        <fullName evidence="1">Uncharacterized protein</fullName>
    </submittedName>
</protein>
<comment type="caution">
    <text evidence="1">The sequence shown here is derived from an EMBL/GenBank/DDBJ whole genome shotgun (WGS) entry which is preliminary data.</text>
</comment>
<dbReference type="AlphaFoldDB" id="L2F9N3"/>
<evidence type="ECO:0000313" key="1">
    <source>
        <dbReference type="EMBL" id="ELA09481.1"/>
    </source>
</evidence>
<dbReference type="STRING" id="1230338.MOMA_03725"/>
<organism evidence="1 2">
    <name type="scientific">Moraxella macacae 0408225</name>
    <dbReference type="NCBI Taxonomy" id="1230338"/>
    <lineage>
        <taxon>Bacteria</taxon>
        <taxon>Pseudomonadati</taxon>
        <taxon>Pseudomonadota</taxon>
        <taxon>Gammaproteobacteria</taxon>
        <taxon>Moraxellales</taxon>
        <taxon>Moraxellaceae</taxon>
        <taxon>Moraxella</taxon>
    </lineage>
</organism>